<dbReference type="InterPro" id="IPR029052">
    <property type="entry name" value="Metallo-depent_PP-like"/>
</dbReference>
<proteinExistence type="predicted"/>
<evidence type="ECO:0000259" key="1">
    <source>
        <dbReference type="Pfam" id="PF00149"/>
    </source>
</evidence>
<dbReference type="GO" id="GO:0110154">
    <property type="term" value="P:RNA decapping"/>
    <property type="evidence" value="ECO:0007669"/>
    <property type="project" value="TreeGrafter"/>
</dbReference>
<accession>A0A944CFD4</accession>
<dbReference type="PANTHER" id="PTHR42850:SF4">
    <property type="entry name" value="ZINC-DEPENDENT ENDOPOLYPHOSPHATASE"/>
    <property type="match status" value="1"/>
</dbReference>
<feature type="domain" description="Calcineurin-like phosphoesterase" evidence="1">
    <location>
        <begin position="31"/>
        <end position="222"/>
    </location>
</feature>
<dbReference type="Proteomes" id="UP000705379">
    <property type="component" value="Unassembled WGS sequence"/>
</dbReference>
<reference evidence="2" key="1">
    <citation type="submission" date="2018-08" db="EMBL/GenBank/DDBJ databases">
        <authorList>
            <person name="Jin W."/>
            <person name="Wang H."/>
            <person name="Yang Y."/>
            <person name="Li M."/>
            <person name="Liu J."/>
        </authorList>
    </citation>
    <scope>NUCLEOTIDE SEQUENCE</scope>
    <source>
        <strain evidence="2">AESS21</strain>
    </source>
</reference>
<comment type="caution">
    <text evidence="2">The sequence shown here is derived from an EMBL/GenBank/DDBJ whole genome shotgun (WGS) entry which is preliminary data.</text>
</comment>
<organism evidence="2 3">
    <name type="scientific">Roseibium polysiphoniae</name>
    <dbReference type="NCBI Taxonomy" id="2571221"/>
    <lineage>
        <taxon>Bacteria</taxon>
        <taxon>Pseudomonadati</taxon>
        <taxon>Pseudomonadota</taxon>
        <taxon>Alphaproteobacteria</taxon>
        <taxon>Hyphomicrobiales</taxon>
        <taxon>Stappiaceae</taxon>
        <taxon>Roseibium</taxon>
    </lineage>
</organism>
<gene>
    <name evidence="2" type="ORF">DYI23_17915</name>
</gene>
<dbReference type="PANTHER" id="PTHR42850">
    <property type="entry name" value="METALLOPHOSPHOESTERASE"/>
    <property type="match status" value="1"/>
</dbReference>
<dbReference type="AlphaFoldDB" id="A0A944CFD4"/>
<protein>
    <submittedName>
        <fullName evidence="2">Serine/threonine protein phosphatase</fullName>
    </submittedName>
</protein>
<dbReference type="Pfam" id="PF00149">
    <property type="entry name" value="Metallophos"/>
    <property type="match status" value="1"/>
</dbReference>
<dbReference type="InterPro" id="IPR050126">
    <property type="entry name" value="Ap4A_hydrolase"/>
</dbReference>
<evidence type="ECO:0000313" key="3">
    <source>
        <dbReference type="Proteomes" id="UP000705379"/>
    </source>
</evidence>
<dbReference type="RefSeq" id="WP_213217427.1">
    <property type="nucleotide sequence ID" value="NZ_QTKU01000005.1"/>
</dbReference>
<dbReference type="SUPFAM" id="SSF56300">
    <property type="entry name" value="Metallo-dependent phosphatases"/>
    <property type="match status" value="1"/>
</dbReference>
<dbReference type="GO" id="GO:0016791">
    <property type="term" value="F:phosphatase activity"/>
    <property type="evidence" value="ECO:0007669"/>
    <property type="project" value="TreeGrafter"/>
</dbReference>
<dbReference type="GO" id="GO:0008803">
    <property type="term" value="F:bis(5'-nucleosyl)-tetraphosphatase (symmetrical) activity"/>
    <property type="evidence" value="ECO:0007669"/>
    <property type="project" value="TreeGrafter"/>
</dbReference>
<dbReference type="InterPro" id="IPR004843">
    <property type="entry name" value="Calcineurin-like_PHP"/>
</dbReference>
<reference evidence="2" key="2">
    <citation type="journal article" date="2021" name="Microorganisms">
        <title>Bacterial Dimethylsulfoniopropionate Biosynthesis in the East China Sea.</title>
        <authorList>
            <person name="Liu J."/>
            <person name="Zhang Y."/>
            <person name="Liu J."/>
            <person name="Zhong H."/>
            <person name="Williams B.T."/>
            <person name="Zheng Y."/>
            <person name="Curson A.R.J."/>
            <person name="Sun C."/>
            <person name="Sun H."/>
            <person name="Song D."/>
            <person name="Wagner Mackenzie B."/>
            <person name="Bermejo Martinez A."/>
            <person name="Todd J.D."/>
            <person name="Zhang X.H."/>
        </authorList>
    </citation>
    <scope>NUCLEOTIDE SEQUENCE</scope>
    <source>
        <strain evidence="2">AESS21</strain>
    </source>
</reference>
<dbReference type="GO" id="GO:0005737">
    <property type="term" value="C:cytoplasm"/>
    <property type="evidence" value="ECO:0007669"/>
    <property type="project" value="TreeGrafter"/>
</dbReference>
<dbReference type="Gene3D" id="3.60.21.10">
    <property type="match status" value="1"/>
</dbReference>
<name>A0A944CFD4_9HYPH</name>
<sequence>MTSTAAQRFDDRDARSVKRKRLERQLPNTDIYAIGDVHGCSALQKKLEQQILAESSDEPRNKLILYLGDLVDRGPDSKGVIDHCLSPLPEGCERLSLCGNHDQLFFEFLLTPSLSADWLDFGGRETLMSYGVDVDQLKEECASDEDLVRLLTAATPRAHFLFLQALPVALTVPEAHFVHAGMRIGVPMEEQDDHDLMWIREEFLVDEPASDRLVVHGHSPAPTPRVGPARIGIDTKAVGGGPLTALHLRGEMTRFLSVSSG</sequence>
<evidence type="ECO:0000313" key="2">
    <source>
        <dbReference type="EMBL" id="MBS8262110.1"/>
    </source>
</evidence>
<dbReference type="EMBL" id="QTKU01000005">
    <property type="protein sequence ID" value="MBS8262110.1"/>
    <property type="molecule type" value="Genomic_DNA"/>
</dbReference>